<dbReference type="InterPro" id="IPR038765">
    <property type="entry name" value="Papain-like_cys_pep_sf"/>
</dbReference>
<evidence type="ECO:0000256" key="1">
    <source>
        <dbReference type="ARBA" id="ARBA00005234"/>
    </source>
</evidence>
<dbReference type="Gene3D" id="3.40.395.10">
    <property type="entry name" value="Adenoviral Proteinase, Chain A"/>
    <property type="match status" value="1"/>
</dbReference>
<keyword evidence="2" id="KW-0645">Protease</keyword>
<evidence type="ECO:0000259" key="4">
    <source>
        <dbReference type="Pfam" id="PF02902"/>
    </source>
</evidence>
<dbReference type="EMBL" id="CP126653">
    <property type="protein sequence ID" value="WJZ89287.1"/>
    <property type="molecule type" value="Genomic_DNA"/>
</dbReference>
<feature type="domain" description="Ubiquitin-like protease family profile" evidence="4">
    <location>
        <begin position="52"/>
        <end position="134"/>
    </location>
</feature>
<keyword evidence="6" id="KW-1185">Reference proteome</keyword>
<comment type="similarity">
    <text evidence="1">Belongs to the peptidase C48 family.</text>
</comment>
<dbReference type="Proteomes" id="UP001227230">
    <property type="component" value="Chromosome 6"/>
</dbReference>
<organism evidence="5 6">
    <name type="scientific">Vitis vinifera</name>
    <name type="common">Grape</name>
    <dbReference type="NCBI Taxonomy" id="29760"/>
    <lineage>
        <taxon>Eukaryota</taxon>
        <taxon>Viridiplantae</taxon>
        <taxon>Streptophyta</taxon>
        <taxon>Embryophyta</taxon>
        <taxon>Tracheophyta</taxon>
        <taxon>Spermatophyta</taxon>
        <taxon>Magnoliopsida</taxon>
        <taxon>eudicotyledons</taxon>
        <taxon>Gunneridae</taxon>
        <taxon>Pentapetalae</taxon>
        <taxon>rosids</taxon>
        <taxon>Vitales</taxon>
        <taxon>Vitaceae</taxon>
        <taxon>Viteae</taxon>
        <taxon>Vitis</taxon>
    </lineage>
</organism>
<protein>
    <recommendedName>
        <fullName evidence="4">Ubiquitin-like protease family profile domain-containing protein</fullName>
    </recommendedName>
</protein>
<name>A0ABY9C2W8_VITVI</name>
<accession>A0ABY9C2W8</accession>
<proteinExistence type="inferred from homology"/>
<dbReference type="SUPFAM" id="SSF54001">
    <property type="entry name" value="Cysteine proteinases"/>
    <property type="match status" value="1"/>
</dbReference>
<dbReference type="Pfam" id="PF02902">
    <property type="entry name" value="Peptidase_C48"/>
    <property type="match status" value="1"/>
</dbReference>
<keyword evidence="3" id="KW-0378">Hydrolase</keyword>
<evidence type="ECO:0000256" key="3">
    <source>
        <dbReference type="ARBA" id="ARBA00022801"/>
    </source>
</evidence>
<evidence type="ECO:0000313" key="6">
    <source>
        <dbReference type="Proteomes" id="UP001227230"/>
    </source>
</evidence>
<sequence length="143" mass="16637">MLKDGKVQVVEVPNDVFGESFKTIMKEGMNMIISLKEVSTNRVIYFIWHLQKKQSDARLAERFVFVNPALVSKARIGETIKENRSKLIANRLMHAKRANYIFIPYNPDFHWVLVALDTRTLTAHYLDPMQNQPCDDLKEIVNM</sequence>
<reference evidence="5 6" key="1">
    <citation type="journal article" date="2023" name="Hortic Res">
        <title>The complete reference genome for grapevine (Vitis vinifera L.) genetics and breeding.</title>
        <authorList>
            <person name="Shi X."/>
            <person name="Cao S."/>
            <person name="Wang X."/>
            <person name="Huang S."/>
            <person name="Wang Y."/>
            <person name="Liu Z."/>
            <person name="Liu W."/>
            <person name="Leng X."/>
            <person name="Peng Y."/>
            <person name="Wang N."/>
            <person name="Wang Y."/>
            <person name="Ma Z."/>
            <person name="Xu X."/>
            <person name="Zhang F."/>
            <person name="Xue H."/>
            <person name="Zhong H."/>
            <person name="Wang Y."/>
            <person name="Zhang K."/>
            <person name="Velt A."/>
            <person name="Avia K."/>
            <person name="Holtgrawe D."/>
            <person name="Grimplet J."/>
            <person name="Matus J.T."/>
            <person name="Ware D."/>
            <person name="Wu X."/>
            <person name="Wang H."/>
            <person name="Liu C."/>
            <person name="Fang Y."/>
            <person name="Rustenholz C."/>
            <person name="Cheng Z."/>
            <person name="Xiao H."/>
            <person name="Zhou Y."/>
        </authorList>
    </citation>
    <scope>NUCLEOTIDE SEQUENCE [LARGE SCALE GENOMIC DNA]</scope>
    <source>
        <strain evidence="6">cv. Pinot noir / PN40024</strain>
        <tissue evidence="5">Leaf</tissue>
    </source>
</reference>
<gene>
    <name evidence="5" type="ORF">VitviT2T_008513</name>
</gene>
<evidence type="ECO:0000313" key="5">
    <source>
        <dbReference type="EMBL" id="WJZ89287.1"/>
    </source>
</evidence>
<evidence type="ECO:0000256" key="2">
    <source>
        <dbReference type="ARBA" id="ARBA00022670"/>
    </source>
</evidence>
<dbReference type="InterPro" id="IPR003653">
    <property type="entry name" value="Peptidase_C48_C"/>
</dbReference>